<protein>
    <recommendedName>
        <fullName evidence="6">Cell division inhibitor SulA</fullName>
    </recommendedName>
</protein>
<keyword evidence="3 6" id="KW-0717">Septation</keyword>
<dbReference type="EMBL" id="VCDN01000038">
    <property type="protein sequence ID" value="MDX7987706.1"/>
    <property type="molecule type" value="Genomic_DNA"/>
</dbReference>
<dbReference type="PANTHER" id="PTHR35369:SF4">
    <property type="entry name" value="CELL DIVISION INHIBITOR SULA"/>
    <property type="match status" value="1"/>
</dbReference>
<comment type="PTM">
    <text evidence="6">Is rapidly cleaved and degraded by the Lon protease once DNA damage is repaired.</text>
</comment>
<feature type="region of interest" description="FtsZ binding" evidence="6">
    <location>
        <begin position="140"/>
        <end position="146"/>
    </location>
</feature>
<dbReference type="RefSeq" id="WP_319930129.1">
    <property type="nucleotide sequence ID" value="NZ_VCDN01000038.1"/>
</dbReference>
<evidence type="ECO:0000256" key="3">
    <source>
        <dbReference type="ARBA" id="ARBA00023210"/>
    </source>
</evidence>
<gene>
    <name evidence="6 7" type="primary">sulA</name>
    <name evidence="7" type="ORF">FE392_10225</name>
</gene>
<evidence type="ECO:0000256" key="5">
    <source>
        <dbReference type="ARBA" id="ARBA00023306"/>
    </source>
</evidence>
<dbReference type="PANTHER" id="PTHR35369">
    <property type="entry name" value="BLR3025 PROTEIN-RELATED"/>
    <property type="match status" value="1"/>
</dbReference>
<evidence type="ECO:0000256" key="6">
    <source>
        <dbReference type="HAMAP-Rule" id="MF_01179"/>
    </source>
</evidence>
<keyword evidence="1 6" id="KW-0132">Cell division</keyword>
<dbReference type="HAMAP" id="MF_01179">
    <property type="entry name" value="SulA"/>
    <property type="match status" value="1"/>
</dbReference>
<dbReference type="InterPro" id="IPR004596">
    <property type="entry name" value="Cell_div_suppressor_SulA"/>
</dbReference>
<dbReference type="SUPFAM" id="SSF52540">
    <property type="entry name" value="P-loop containing nucleoside triphosphate hydrolases"/>
    <property type="match status" value="1"/>
</dbReference>
<evidence type="ECO:0000256" key="1">
    <source>
        <dbReference type="ARBA" id="ARBA00022618"/>
    </source>
</evidence>
<dbReference type="Gene3D" id="3.40.50.300">
    <property type="entry name" value="P-loop containing nucleotide triphosphate hydrolases"/>
    <property type="match status" value="1"/>
</dbReference>
<dbReference type="InterPro" id="IPR050356">
    <property type="entry name" value="SulA_CellDiv_inhibitor"/>
</dbReference>
<comment type="caution">
    <text evidence="7">The sequence shown here is derived from an EMBL/GenBank/DDBJ whole genome shotgun (WGS) entry which is preliminary data.</text>
</comment>
<dbReference type="NCBIfam" id="NF007892">
    <property type="entry name" value="PRK10595.1"/>
    <property type="match status" value="1"/>
</dbReference>
<dbReference type="InterPro" id="IPR047696">
    <property type="entry name" value="SulA_enterobact"/>
</dbReference>
<evidence type="ECO:0000313" key="7">
    <source>
        <dbReference type="EMBL" id="MDX7987706.1"/>
    </source>
</evidence>
<feature type="site" description="Essential for degradation by Lon protease" evidence="6">
    <location>
        <position position="202"/>
    </location>
</feature>
<comment type="subunit">
    <text evidence="6">Interacts with FtsZ.</text>
</comment>
<proteinExistence type="evidence at transcript level"/>
<comment type="induction">
    <text evidence="6">By DNA damage, as part of the SOS response.</text>
</comment>
<name>A0ABU4SAC8_9GAMM</name>
<comment type="function">
    <text evidence="6">Component of the SOS system and an inhibitor of cell division. Accumulation of SulA causes rapid cessation of cell division and the appearance of long, non-septate filaments. In the presence of GTP, binds a polymerization-competent form of FtsZ in a 1:1 ratio, thus inhibiting FtsZ polymerization and therefore preventing it from participating in the assembly of the Z ring. This mechanism prevents the premature segregation of damaged DNA to daughter cells during cell division.</text>
</comment>
<evidence type="ECO:0000256" key="4">
    <source>
        <dbReference type="ARBA" id="ARBA00023236"/>
    </source>
</evidence>
<accession>A0ABU4SAC8</accession>
<keyword evidence="8" id="KW-1185">Reference proteome</keyword>
<keyword evidence="4 6" id="KW-0742">SOS response</keyword>
<dbReference type="InterPro" id="IPR027417">
    <property type="entry name" value="P-loop_NTPase"/>
</dbReference>
<dbReference type="NCBIfam" id="TIGR00623">
    <property type="entry name" value="SOS_SulA_coli"/>
    <property type="match status" value="1"/>
</dbReference>
<dbReference type="PIRSF" id="PIRSF003093">
    <property type="entry name" value="SulA"/>
    <property type="match status" value="1"/>
</dbReference>
<comment type="similarity">
    <text evidence="6">Belongs to the SulA family.</text>
</comment>
<keyword evidence="2 6" id="KW-0227">DNA damage</keyword>
<keyword evidence="5 6" id="KW-0131">Cell cycle</keyword>
<organism evidence="7 8">
    <name type="scientific">Xenorhabdus santafensis</name>
    <dbReference type="NCBI Taxonomy" id="2582833"/>
    <lineage>
        <taxon>Bacteria</taxon>
        <taxon>Pseudomonadati</taxon>
        <taxon>Pseudomonadota</taxon>
        <taxon>Gammaproteobacteria</taxon>
        <taxon>Enterobacterales</taxon>
        <taxon>Morganellaceae</taxon>
        <taxon>Xenorhabdus</taxon>
    </lineage>
</organism>
<reference evidence="8" key="1">
    <citation type="journal article" date="2024" name="Toxins">
        <title>Genome Sequence Analysis of Native Xenorhabdus Strains Isolated from Entomopathogenic Nematodes in Argentina.</title>
        <authorList>
            <person name="Palma L."/>
            <person name="Frizzo L."/>
            <person name="Kaiser S."/>
            <person name="Berry C."/>
            <person name="Caballero P."/>
            <person name="Bode H.B."/>
            <person name="Del Valle E.E."/>
        </authorList>
    </citation>
    <scope>NUCLEOTIDE SEQUENCE [LARGE SCALE GENOMIC DNA]</scope>
    <source>
        <strain evidence="8">12</strain>
    </source>
</reference>
<evidence type="ECO:0000256" key="2">
    <source>
        <dbReference type="ARBA" id="ARBA00022763"/>
    </source>
</evidence>
<dbReference type="Pfam" id="PF03846">
    <property type="entry name" value="SulA"/>
    <property type="match status" value="1"/>
</dbReference>
<dbReference type="Proteomes" id="UP001271890">
    <property type="component" value="Unassembled WGS sequence"/>
</dbReference>
<evidence type="ECO:0000313" key="8">
    <source>
        <dbReference type="Proteomes" id="UP001271890"/>
    </source>
</evidence>
<sequence>MSIQSLWEYSTRKKTTATNADTNTIIRTGDNEAVKENKTDQTMVGITMKKLSFSESSLCLSHVAKGMVSELIYNEFQPGINHVLLPLLRQSGKEDRWLLWVTPNKKLSRQWLISSGLPLNKVIQLNQIRPIASIDAMEKALASGNYSVVLGWLPELSQQEINKLHQAAQKGTSVGFIMRPQNLVRQFMSEPNRLQIYSNYYH</sequence>
<comment type="caution">
    <text evidence="6">Lacks conserved residue(s) required for the propagation of feature annotation.</text>
</comment>